<dbReference type="RefSeq" id="WP_073290926.1">
    <property type="nucleotide sequence ID" value="NZ_FRCP01000024.1"/>
</dbReference>
<name>A0A1M7N0B4_9FIRM</name>
<dbReference type="AlphaFoldDB" id="A0A1M7N0B4"/>
<keyword evidence="3" id="KW-1185">Reference proteome</keyword>
<reference evidence="2 3" key="1">
    <citation type="submission" date="2016-11" db="EMBL/GenBank/DDBJ databases">
        <authorList>
            <person name="Jaros S."/>
            <person name="Januszkiewicz K."/>
            <person name="Wedrychowicz H."/>
        </authorList>
    </citation>
    <scope>NUCLEOTIDE SEQUENCE [LARGE SCALE GENOMIC DNA]</scope>
    <source>
        <strain evidence="2 3">DSM 15930</strain>
    </source>
</reference>
<dbReference type="Proteomes" id="UP000184038">
    <property type="component" value="Unassembled WGS sequence"/>
</dbReference>
<evidence type="ECO:0000313" key="3">
    <source>
        <dbReference type="Proteomes" id="UP000184038"/>
    </source>
</evidence>
<dbReference type="STRING" id="1120996.SAMN02746066_04130"/>
<proteinExistence type="predicted"/>
<evidence type="ECO:0000313" key="2">
    <source>
        <dbReference type="EMBL" id="SHM96898.1"/>
    </source>
</evidence>
<gene>
    <name evidence="2" type="ORF">SAMN02746066_04130</name>
</gene>
<feature type="coiled-coil region" evidence="1">
    <location>
        <begin position="35"/>
        <end position="62"/>
    </location>
</feature>
<protein>
    <submittedName>
        <fullName evidence="2">Uncharacterized protein</fullName>
    </submittedName>
</protein>
<keyword evidence="1" id="KW-0175">Coiled coil</keyword>
<evidence type="ECO:0000256" key="1">
    <source>
        <dbReference type="SAM" id="Coils"/>
    </source>
</evidence>
<accession>A0A1M7N0B4</accession>
<organism evidence="2 3">
    <name type="scientific">Anaerosporobacter mobilis DSM 15930</name>
    <dbReference type="NCBI Taxonomy" id="1120996"/>
    <lineage>
        <taxon>Bacteria</taxon>
        <taxon>Bacillati</taxon>
        <taxon>Bacillota</taxon>
        <taxon>Clostridia</taxon>
        <taxon>Lachnospirales</taxon>
        <taxon>Lachnospiraceae</taxon>
        <taxon>Anaerosporobacter</taxon>
    </lineage>
</organism>
<dbReference type="EMBL" id="FRCP01000024">
    <property type="protein sequence ID" value="SHM96898.1"/>
    <property type="molecule type" value="Genomic_DNA"/>
</dbReference>
<dbReference type="OrthoDB" id="9784941at2"/>
<sequence>MARKKDKSIEFKEALHGKKLPILTLDDRWYQLIPEHEKTVAIKQLENNLNNLLKKQGKMINDIKDMKKLKKKLMSEIVANMEPDSSPAGRLKAKKLEKSHQFIEEINSKMQSADNTLLDMPYEIKRANEELMIESMKVCYAKLKHNQKDIKELDQWIRQTREALKVRIIQKQDKEIENSSLYSYMHDILGNTVLDILDDKE</sequence>